<evidence type="ECO:0000256" key="1">
    <source>
        <dbReference type="SAM" id="Phobius"/>
    </source>
</evidence>
<evidence type="ECO:0000313" key="2">
    <source>
        <dbReference type="EMBL" id="MCU6744905.1"/>
    </source>
</evidence>
<keyword evidence="1" id="KW-0472">Membrane</keyword>
<dbReference type="RefSeq" id="WP_262575022.1">
    <property type="nucleotide sequence ID" value="NZ_JAOQKJ010000008.1"/>
</dbReference>
<dbReference type="EMBL" id="JAOQKJ010000008">
    <property type="protein sequence ID" value="MCU6744905.1"/>
    <property type="molecule type" value="Genomic_DNA"/>
</dbReference>
<protein>
    <recommendedName>
        <fullName evidence="4">Replication restart DNA helicase PriA</fullName>
    </recommendedName>
</protein>
<gene>
    <name evidence="2" type="ORF">OCV77_10410</name>
</gene>
<organism evidence="2 3">
    <name type="scientific">Suilimivivens aceti</name>
    <dbReference type="NCBI Taxonomy" id="2981774"/>
    <lineage>
        <taxon>Bacteria</taxon>
        <taxon>Bacillati</taxon>
        <taxon>Bacillota</taxon>
        <taxon>Clostridia</taxon>
        <taxon>Lachnospirales</taxon>
        <taxon>Lachnospiraceae</taxon>
        <taxon>Suilimivivens</taxon>
    </lineage>
</organism>
<keyword evidence="1" id="KW-1133">Transmembrane helix</keyword>
<keyword evidence="3" id="KW-1185">Reference proteome</keyword>
<dbReference type="Proteomes" id="UP001652432">
    <property type="component" value="Unassembled WGS sequence"/>
</dbReference>
<dbReference type="PANTHER" id="PTHR37826">
    <property type="entry name" value="FLOTILLIN BAND_7_5 DOMAIN PROTEIN"/>
    <property type="match status" value="1"/>
</dbReference>
<name>A0ABT2T3X0_9FIRM</name>
<comment type="caution">
    <text evidence="2">The sequence shown here is derived from an EMBL/GenBank/DDBJ whole genome shotgun (WGS) entry which is preliminary data.</text>
</comment>
<accession>A0ABT2T3X0</accession>
<feature type="transmembrane region" description="Helical" evidence="1">
    <location>
        <begin position="347"/>
        <end position="365"/>
    </location>
</feature>
<proteinExistence type="predicted"/>
<dbReference type="PANTHER" id="PTHR37826:SF3">
    <property type="entry name" value="J DOMAIN-CONTAINING PROTEIN"/>
    <property type="match status" value="1"/>
</dbReference>
<evidence type="ECO:0008006" key="4">
    <source>
        <dbReference type="Google" id="ProtNLM"/>
    </source>
</evidence>
<evidence type="ECO:0000313" key="3">
    <source>
        <dbReference type="Proteomes" id="UP001652432"/>
    </source>
</evidence>
<reference evidence="2 3" key="1">
    <citation type="journal article" date="2021" name="ISME Commun">
        <title>Automated analysis of genomic sequences facilitates high-throughput and comprehensive description of bacteria.</title>
        <authorList>
            <person name="Hitch T.C.A."/>
        </authorList>
    </citation>
    <scope>NUCLEOTIDE SEQUENCE [LARGE SCALE GENOMIC DNA]</scope>
    <source>
        <strain evidence="2 3">Sanger_18</strain>
    </source>
</reference>
<sequence length="367" mass="41459">MSGFEENLEARETKTLEETDKKCPSCGGVMEFDPTTGGLACPYCGHTEEIRKEKTQPAKAQELDLDKAEQTENCNWGTEKKTVICKACGAETVYDALEISGVCPFCGSNQVMEASDQKTMAPGGVVPFQVTDEKAAGLFKNWIKKKWFCPKLAKESAKAKRFKGVYLPYWTFDAKTETEYRGEYGKDRTVRNGDKEETVTDWYPTKGVYRETIDDELVCATTNHNQSMLQGLEPYKTEENKSYKPEYVAGFAAERYAVGLKEAFQMAKESIKFKLREAIESKIRTEKNADHVKNLKLSTRYYDVTYKYLLLPVWISSYKYKDKVYQFMVNGQTGKVSGKTPISIPKVIITVAGIIAICVLIWLLANS</sequence>
<dbReference type="Gene3D" id="2.20.28.30">
    <property type="entry name" value="RNA polymerase ii, chain L"/>
    <property type="match status" value="1"/>
</dbReference>
<keyword evidence="1" id="KW-0812">Transmembrane</keyword>